<dbReference type="EMBL" id="CAJVPT010025489">
    <property type="protein sequence ID" value="CAG8675111.1"/>
    <property type="molecule type" value="Genomic_DNA"/>
</dbReference>
<reference evidence="1" key="1">
    <citation type="submission" date="2021-06" db="EMBL/GenBank/DDBJ databases">
        <authorList>
            <person name="Kallberg Y."/>
            <person name="Tangrot J."/>
            <person name="Rosling A."/>
        </authorList>
    </citation>
    <scope>NUCLEOTIDE SEQUENCE</scope>
    <source>
        <strain evidence="1">CL356</strain>
    </source>
</reference>
<gene>
    <name evidence="1" type="ORF">ACOLOM_LOCUS9101</name>
</gene>
<evidence type="ECO:0000313" key="2">
    <source>
        <dbReference type="Proteomes" id="UP000789525"/>
    </source>
</evidence>
<protein>
    <submittedName>
        <fullName evidence="1">10764_t:CDS:1</fullName>
    </submittedName>
</protein>
<dbReference type="Proteomes" id="UP000789525">
    <property type="component" value="Unassembled WGS sequence"/>
</dbReference>
<organism evidence="1 2">
    <name type="scientific">Acaulospora colombiana</name>
    <dbReference type="NCBI Taxonomy" id="27376"/>
    <lineage>
        <taxon>Eukaryota</taxon>
        <taxon>Fungi</taxon>
        <taxon>Fungi incertae sedis</taxon>
        <taxon>Mucoromycota</taxon>
        <taxon>Glomeromycotina</taxon>
        <taxon>Glomeromycetes</taxon>
        <taxon>Diversisporales</taxon>
        <taxon>Acaulosporaceae</taxon>
        <taxon>Acaulospora</taxon>
    </lineage>
</organism>
<accession>A0ACA9NSY6</accession>
<feature type="non-terminal residue" evidence="1">
    <location>
        <position position="1"/>
    </location>
</feature>
<keyword evidence="2" id="KW-1185">Reference proteome</keyword>
<evidence type="ECO:0000313" key="1">
    <source>
        <dbReference type="EMBL" id="CAG8675111.1"/>
    </source>
</evidence>
<sequence>DDNSVKEAVERRKELLDSITSFQTLSGVGYIGTNSYKFYTLKYSYRPIKAQQFAEKNGWKTSEDIIKDKAFKKLSKRIQTALQFSSKTLDQVSHEDVEKVITSIASILKDFEVYGTGSLYDYLCPKWAKLTRRLIVEEVHLTHQRSRYYCFTPGSKQHSLQSNVYTLKGHGVL</sequence>
<name>A0ACA9NSY6_9GLOM</name>
<comment type="caution">
    <text evidence="1">The sequence shown here is derived from an EMBL/GenBank/DDBJ whole genome shotgun (WGS) entry which is preliminary data.</text>
</comment>
<proteinExistence type="predicted"/>